<evidence type="ECO:0000259" key="6">
    <source>
        <dbReference type="PROSITE" id="PS50238"/>
    </source>
</evidence>
<dbReference type="SMART" id="SM00324">
    <property type="entry name" value="RhoGAP"/>
    <property type="match status" value="1"/>
</dbReference>
<feature type="compositionally biased region" description="Basic and acidic residues" evidence="5">
    <location>
        <begin position="796"/>
        <end position="810"/>
    </location>
</feature>
<evidence type="ECO:0000313" key="9">
    <source>
        <dbReference type="Proteomes" id="UP000014500"/>
    </source>
</evidence>
<dbReference type="Proteomes" id="UP000014500">
    <property type="component" value="Unassembled WGS sequence"/>
</dbReference>
<dbReference type="InterPro" id="IPR000198">
    <property type="entry name" value="RhoGAP_dom"/>
</dbReference>
<dbReference type="Pfam" id="PF00620">
    <property type="entry name" value="RhoGAP"/>
    <property type="match status" value="1"/>
</dbReference>
<feature type="domain" description="BAR" evidence="7">
    <location>
        <begin position="22"/>
        <end position="255"/>
    </location>
</feature>
<dbReference type="PROSITE" id="PS50238">
    <property type="entry name" value="RHOGAP"/>
    <property type="match status" value="1"/>
</dbReference>
<dbReference type="PhylomeDB" id="T1IH04"/>
<dbReference type="PROSITE" id="PS51021">
    <property type="entry name" value="BAR"/>
    <property type="match status" value="1"/>
</dbReference>
<evidence type="ECO:0000259" key="7">
    <source>
        <dbReference type="PROSITE" id="PS51021"/>
    </source>
</evidence>
<dbReference type="GO" id="GO:0007165">
    <property type="term" value="P:signal transduction"/>
    <property type="evidence" value="ECO:0007669"/>
    <property type="project" value="InterPro"/>
</dbReference>
<dbReference type="InterPro" id="IPR027267">
    <property type="entry name" value="AH/BAR_dom_sf"/>
</dbReference>
<keyword evidence="3" id="KW-0963">Cytoplasm</keyword>
<dbReference type="InterPro" id="IPR008936">
    <property type="entry name" value="Rho_GTPase_activation_prot"/>
</dbReference>
<reference evidence="9" key="1">
    <citation type="submission" date="2011-05" db="EMBL/GenBank/DDBJ databases">
        <authorList>
            <person name="Richards S.R."/>
            <person name="Qu J."/>
            <person name="Jiang H."/>
            <person name="Jhangiani S.N."/>
            <person name="Agravi P."/>
            <person name="Goodspeed R."/>
            <person name="Gross S."/>
            <person name="Mandapat C."/>
            <person name="Jackson L."/>
            <person name="Mathew T."/>
            <person name="Pu L."/>
            <person name="Thornton R."/>
            <person name="Saada N."/>
            <person name="Wilczek-Boney K.B."/>
            <person name="Lee S."/>
            <person name="Kovar C."/>
            <person name="Wu Y."/>
            <person name="Scherer S.E."/>
            <person name="Worley K.C."/>
            <person name="Muzny D.M."/>
            <person name="Gibbs R."/>
        </authorList>
    </citation>
    <scope>NUCLEOTIDE SEQUENCE</scope>
    <source>
        <strain evidence="9">Brora</strain>
    </source>
</reference>
<name>T1IH04_STRMM</name>
<dbReference type="GO" id="GO:0035020">
    <property type="term" value="P:regulation of Rac protein signal transduction"/>
    <property type="evidence" value="ECO:0007669"/>
    <property type="project" value="TreeGrafter"/>
</dbReference>
<keyword evidence="4" id="KW-0597">Phosphoprotein</keyword>
<dbReference type="FunFam" id="1.20.1270.60:FF:000053">
    <property type="entry name" value="SH3 domain-binding protein 1"/>
    <property type="match status" value="1"/>
</dbReference>
<evidence type="ECO:0008006" key="10">
    <source>
        <dbReference type="Google" id="ProtNLM"/>
    </source>
</evidence>
<feature type="compositionally biased region" description="Polar residues" evidence="5">
    <location>
        <begin position="716"/>
        <end position="728"/>
    </location>
</feature>
<dbReference type="EMBL" id="JH429682">
    <property type="status" value="NOT_ANNOTATED_CDS"/>
    <property type="molecule type" value="Genomic_DNA"/>
</dbReference>
<dbReference type="AlphaFoldDB" id="T1IH04"/>
<dbReference type="GO" id="GO:0005829">
    <property type="term" value="C:cytosol"/>
    <property type="evidence" value="ECO:0007669"/>
    <property type="project" value="UniProtKB-SubCell"/>
</dbReference>
<dbReference type="SUPFAM" id="SSF48350">
    <property type="entry name" value="GTPase activation domain, GAP"/>
    <property type="match status" value="1"/>
</dbReference>
<keyword evidence="2" id="KW-0343">GTPase activation</keyword>
<dbReference type="PANTHER" id="PTHR14130">
    <property type="entry name" value="3BP-1 RELATED RHOGAP"/>
    <property type="match status" value="1"/>
</dbReference>
<dbReference type="PANTHER" id="PTHR14130:SF14">
    <property type="entry name" value="RHO GTPASE-ACTIVATING PROTEIN 92B"/>
    <property type="match status" value="1"/>
</dbReference>
<feature type="compositionally biased region" description="Basic residues" evidence="5">
    <location>
        <begin position="667"/>
        <end position="678"/>
    </location>
</feature>
<feature type="compositionally biased region" description="Basic and acidic residues" evidence="5">
    <location>
        <begin position="747"/>
        <end position="756"/>
    </location>
</feature>
<dbReference type="Gene3D" id="1.20.1270.60">
    <property type="entry name" value="Arfaptin homology (AH) domain/BAR domain"/>
    <property type="match status" value="1"/>
</dbReference>
<feature type="compositionally biased region" description="Polar residues" evidence="5">
    <location>
        <begin position="858"/>
        <end position="873"/>
    </location>
</feature>
<dbReference type="STRING" id="126957.T1IH04"/>
<dbReference type="Gene3D" id="1.10.555.10">
    <property type="entry name" value="Rho GTPase activation protein"/>
    <property type="match status" value="1"/>
</dbReference>
<evidence type="ECO:0000256" key="2">
    <source>
        <dbReference type="ARBA" id="ARBA00022468"/>
    </source>
</evidence>
<feature type="region of interest" description="Disordered" evidence="5">
    <location>
        <begin position="590"/>
        <end position="835"/>
    </location>
</feature>
<dbReference type="EnsemblMetazoa" id="SMAR000107-RA">
    <property type="protein sequence ID" value="SMAR000107-PA"/>
    <property type="gene ID" value="SMAR000107"/>
</dbReference>
<evidence type="ECO:0000256" key="4">
    <source>
        <dbReference type="ARBA" id="ARBA00022553"/>
    </source>
</evidence>
<feature type="domain" description="Rho-GAP" evidence="6">
    <location>
        <begin position="261"/>
        <end position="452"/>
    </location>
</feature>
<reference evidence="8" key="2">
    <citation type="submission" date="2015-02" db="UniProtKB">
        <authorList>
            <consortium name="EnsemblMetazoa"/>
        </authorList>
    </citation>
    <scope>IDENTIFICATION</scope>
</reference>
<dbReference type="GO" id="GO:0005096">
    <property type="term" value="F:GTPase activator activity"/>
    <property type="evidence" value="ECO:0007669"/>
    <property type="project" value="UniProtKB-KW"/>
</dbReference>
<evidence type="ECO:0000256" key="3">
    <source>
        <dbReference type="ARBA" id="ARBA00022490"/>
    </source>
</evidence>
<dbReference type="eggNOG" id="KOG4270">
    <property type="taxonomic scope" value="Eukaryota"/>
</dbReference>
<proteinExistence type="predicted"/>
<accession>T1IH04</accession>
<comment type="subcellular location">
    <subcellularLocation>
        <location evidence="1">Cytoplasm</location>
        <location evidence="1">Cytosol</location>
    </subcellularLocation>
</comment>
<feature type="region of interest" description="Disordered" evidence="5">
    <location>
        <begin position="856"/>
        <end position="897"/>
    </location>
</feature>
<dbReference type="HOGENOM" id="CLU_014834_0_0_1"/>
<feature type="region of interest" description="Disordered" evidence="5">
    <location>
        <begin position="485"/>
        <end position="548"/>
    </location>
</feature>
<keyword evidence="9" id="KW-1185">Reference proteome</keyword>
<dbReference type="Pfam" id="PF03114">
    <property type="entry name" value="BAR"/>
    <property type="match status" value="1"/>
</dbReference>
<feature type="compositionally biased region" description="Basic and acidic residues" evidence="5">
    <location>
        <begin position="696"/>
        <end position="713"/>
    </location>
</feature>
<dbReference type="SMART" id="SM00721">
    <property type="entry name" value="BAR"/>
    <property type="match status" value="1"/>
</dbReference>
<dbReference type="FunFam" id="1.10.555.10:FF:000001">
    <property type="entry name" value="Rho GTPase activating protein 44"/>
    <property type="match status" value="1"/>
</dbReference>
<feature type="compositionally biased region" description="Polar residues" evidence="5">
    <location>
        <begin position="679"/>
        <end position="695"/>
    </location>
</feature>
<evidence type="ECO:0000256" key="1">
    <source>
        <dbReference type="ARBA" id="ARBA00004514"/>
    </source>
</evidence>
<dbReference type="SUPFAM" id="SSF103657">
    <property type="entry name" value="BAR/IMD domain-like"/>
    <property type="match status" value="1"/>
</dbReference>
<evidence type="ECO:0000256" key="5">
    <source>
        <dbReference type="SAM" id="MobiDB-lite"/>
    </source>
</evidence>
<evidence type="ECO:0000313" key="8">
    <source>
        <dbReference type="EnsemblMetazoa" id="SMAR000107-PA"/>
    </source>
</evidence>
<dbReference type="InterPro" id="IPR047165">
    <property type="entry name" value="RHG17/44/SH3BP1-like"/>
</dbReference>
<dbReference type="OMA" id="SHPDHEM"/>
<dbReference type="CDD" id="cd07595">
    <property type="entry name" value="BAR_RhoGAP_Rich-like"/>
    <property type="match status" value="1"/>
</dbReference>
<feature type="compositionally biased region" description="Low complexity" evidence="5">
    <location>
        <begin position="494"/>
        <end position="513"/>
    </location>
</feature>
<dbReference type="InterPro" id="IPR004148">
    <property type="entry name" value="BAR_dom"/>
</dbReference>
<dbReference type="GO" id="GO:0032956">
    <property type="term" value="P:regulation of actin cytoskeleton organization"/>
    <property type="evidence" value="ECO:0007669"/>
    <property type="project" value="TreeGrafter"/>
</dbReference>
<protein>
    <recommendedName>
        <fullName evidence="10">Rho-GAP domain-containing protein</fullName>
    </recommendedName>
</protein>
<organism evidence="8 9">
    <name type="scientific">Strigamia maritima</name>
    <name type="common">European centipede</name>
    <name type="synonym">Geophilus maritimus</name>
    <dbReference type="NCBI Taxonomy" id="126957"/>
    <lineage>
        <taxon>Eukaryota</taxon>
        <taxon>Metazoa</taxon>
        <taxon>Ecdysozoa</taxon>
        <taxon>Arthropoda</taxon>
        <taxon>Myriapoda</taxon>
        <taxon>Chilopoda</taxon>
        <taxon>Pleurostigmophora</taxon>
        <taxon>Geophilomorpha</taxon>
        <taxon>Linotaeniidae</taxon>
        <taxon>Strigamia</taxon>
    </lineage>
</organism>
<sequence>MNKSRREEMKKQFFRVKQLADQTFARAEKTEVLSEDLINVEKKVDLIKLTCDKVSKKLQACLQGQGTDGVALDKRLKKLPGMQLSNCMSETSIGFGDQSVLGNVLHMCGTVEKQLSNELLDYEVEMERLVINKQLEILDNDVPSISKQKKHLAKLVLDMDSARTRYQTAARHSLQAAGTAKVDVIKDEMDDASLKVEQCRDTLAAEMFTLISRECEMAQHLSYLVKCQADYHKKSLHILENYQQQIEDEISSYHSQPMYGTSLEEHLKLTDRTIALPIEACACFLLECGIDEEGLFRIAGGSSKVKKLTAAFDANLIGIIDMNDYTKDPHSVASALKSYLRNLPNPLLTHELYSEWMQATRITDIDARLQALWVVLRKLPEPYMANLRYLIKFLSHLAANHEVNKMSSQNIALVMGPNLLWAPDDAAIMNMTMANAFSTIADHLITQADWFFPGEVEFFVSSPPPPKSPYEGGFVTATEMRLSGSNGDLDYSVNGPNENSASNNSSPQSGASPKTLRRSKKPAPPIPSIVTVRERPQPAERSSIIETRVSSDHVKVPLERKKSTPTEVTPPVVITAPVAAIRSQVAEKPMIPEKPNLEKRTSVELSKSPVPMVESSEIQRVPPSPDEESPIAVRRSRQSPSPADRFDYYRPEWYGSLDSEPSNSPPRVHRKRLSKRNSMRPNTSDTESDVTQSSAEDLRHMPVPDDAKRKIETLDETTTPMMSGSRTFELSKLKESLQAQRSVTPERPVKPPRSSESELLPDRTVGNGREMGEPVKPRRPAKPPDFPARPSSVVLEKPERPEKPPERPEKPPQFAEKLPERPLIPPKDKSLSPVNLGVQPEKMQSIKYTLVVGAKSADGNQQDAHMPRSTVSGSPVAPRRPPRPQPPPPLKKMSSSEDTHLLIYAHFY</sequence>